<dbReference type="Proteomes" id="UP000796880">
    <property type="component" value="Unassembled WGS sequence"/>
</dbReference>
<organism evidence="2 3">
    <name type="scientific">Rhamnella rubrinervis</name>
    <dbReference type="NCBI Taxonomy" id="2594499"/>
    <lineage>
        <taxon>Eukaryota</taxon>
        <taxon>Viridiplantae</taxon>
        <taxon>Streptophyta</taxon>
        <taxon>Embryophyta</taxon>
        <taxon>Tracheophyta</taxon>
        <taxon>Spermatophyta</taxon>
        <taxon>Magnoliopsida</taxon>
        <taxon>eudicotyledons</taxon>
        <taxon>Gunneridae</taxon>
        <taxon>Pentapetalae</taxon>
        <taxon>rosids</taxon>
        <taxon>fabids</taxon>
        <taxon>Rosales</taxon>
        <taxon>Rhamnaceae</taxon>
        <taxon>rhamnoid group</taxon>
        <taxon>Rhamneae</taxon>
        <taxon>Rhamnella</taxon>
    </lineage>
</organism>
<dbReference type="AlphaFoldDB" id="A0A8K0MRC3"/>
<reference evidence="2" key="1">
    <citation type="submission" date="2020-03" db="EMBL/GenBank/DDBJ databases">
        <title>A high-quality chromosome-level genome assembly of a woody plant with both climbing and erect habits, Rhamnella rubrinervis.</title>
        <authorList>
            <person name="Lu Z."/>
            <person name="Yang Y."/>
            <person name="Zhu X."/>
            <person name="Sun Y."/>
        </authorList>
    </citation>
    <scope>NUCLEOTIDE SEQUENCE</scope>
    <source>
        <strain evidence="2">BYM</strain>
        <tissue evidence="2">Leaf</tissue>
    </source>
</reference>
<gene>
    <name evidence="2" type="ORF">FNV43_RR05687</name>
</gene>
<proteinExistence type="predicted"/>
<evidence type="ECO:0000313" key="3">
    <source>
        <dbReference type="Proteomes" id="UP000796880"/>
    </source>
</evidence>
<keyword evidence="3" id="KW-1185">Reference proteome</keyword>
<comment type="caution">
    <text evidence="2">The sequence shown here is derived from an EMBL/GenBank/DDBJ whole genome shotgun (WGS) entry which is preliminary data.</text>
</comment>
<dbReference type="EMBL" id="VOIH02000002">
    <property type="protein sequence ID" value="KAF3455239.1"/>
    <property type="molecule type" value="Genomic_DNA"/>
</dbReference>
<accession>A0A8K0MRC3</accession>
<feature type="region of interest" description="Disordered" evidence="1">
    <location>
        <begin position="1"/>
        <end position="20"/>
    </location>
</feature>
<evidence type="ECO:0000313" key="2">
    <source>
        <dbReference type="EMBL" id="KAF3455239.1"/>
    </source>
</evidence>
<protein>
    <submittedName>
        <fullName evidence="2">Uncharacterized protein</fullName>
    </submittedName>
</protein>
<sequence>MSNSQTRSRQARYANRPTLNSGFNPHAGFHALQNVAVSAFFFLQLGLKLPVYQEAPGFRLGRKTLSNLRSQANQFH</sequence>
<evidence type="ECO:0000256" key="1">
    <source>
        <dbReference type="SAM" id="MobiDB-lite"/>
    </source>
</evidence>
<name>A0A8K0MRC3_9ROSA</name>